<dbReference type="GO" id="GO:0042597">
    <property type="term" value="C:periplasmic space"/>
    <property type="evidence" value="ECO:0007669"/>
    <property type="project" value="UniProtKB-SubCell"/>
</dbReference>
<evidence type="ECO:0000259" key="5">
    <source>
        <dbReference type="SMART" id="SM00858"/>
    </source>
</evidence>
<dbReference type="SMART" id="SM00858">
    <property type="entry name" value="SAF"/>
    <property type="match status" value="1"/>
</dbReference>
<evidence type="ECO:0000256" key="3">
    <source>
        <dbReference type="ARBA" id="ARBA00022764"/>
    </source>
</evidence>
<dbReference type="OrthoDB" id="7619725at2"/>
<keyword evidence="4" id="KW-1005">Bacterial flagellum biogenesis</keyword>
<evidence type="ECO:0000313" key="7">
    <source>
        <dbReference type="Proteomes" id="UP000234882"/>
    </source>
</evidence>
<evidence type="ECO:0000256" key="2">
    <source>
        <dbReference type="ARBA" id="ARBA00022729"/>
    </source>
</evidence>
<comment type="function">
    <text evidence="4">Involved in the assembly process of the P-ring formation. It may associate with FlgF on the rod constituting a structure essential for the P-ring assembly or may act as a modulator protein for the P-ring assembly.</text>
</comment>
<dbReference type="Pfam" id="PF13144">
    <property type="entry name" value="ChapFlgA"/>
    <property type="match status" value="1"/>
</dbReference>
<dbReference type="InterPro" id="IPR039246">
    <property type="entry name" value="Flagellar_FlgA"/>
</dbReference>
<keyword evidence="7" id="KW-1185">Reference proteome</keyword>
<dbReference type="InterPro" id="IPR036732">
    <property type="entry name" value="AFP_Neu5c_C_sf"/>
</dbReference>
<dbReference type="InterPro" id="IPR013974">
    <property type="entry name" value="SAF"/>
</dbReference>
<comment type="subcellular location">
    <subcellularLocation>
        <location evidence="1 4">Periplasm</location>
    </subcellularLocation>
</comment>
<name>A0A2K9MHR1_9RHOB</name>
<dbReference type="Proteomes" id="UP000234882">
    <property type="component" value="Chromosome"/>
</dbReference>
<dbReference type="CDD" id="cd11614">
    <property type="entry name" value="SAF_CpaB_FlgA_like"/>
    <property type="match status" value="1"/>
</dbReference>
<dbReference type="Gene3D" id="3.90.1210.10">
    <property type="entry name" value="Antifreeze-like/N-acetylneuraminic acid synthase C-terminal domain"/>
    <property type="match status" value="1"/>
</dbReference>
<reference evidence="7" key="1">
    <citation type="submission" date="2017-12" db="EMBL/GenBank/DDBJ databases">
        <title>Genomic analysis of Paracoccus sp. CBA4604.</title>
        <authorList>
            <person name="Roh S.W."/>
            <person name="Kim J.Y."/>
            <person name="Kim J.S."/>
        </authorList>
    </citation>
    <scope>NUCLEOTIDE SEQUENCE [LARGE SCALE GENOMIC DNA]</scope>
    <source>
        <strain evidence="7">CBA4604</strain>
    </source>
</reference>
<keyword evidence="2 4" id="KW-0732">Signal</keyword>
<dbReference type="AlphaFoldDB" id="A0A2K9MHR1"/>
<organism evidence="6 7">
    <name type="scientific">Paracoccus jeotgali</name>
    <dbReference type="NCBI Taxonomy" id="2065379"/>
    <lineage>
        <taxon>Bacteria</taxon>
        <taxon>Pseudomonadati</taxon>
        <taxon>Pseudomonadota</taxon>
        <taxon>Alphaproteobacteria</taxon>
        <taxon>Rhodobacterales</taxon>
        <taxon>Paracoccaceae</taxon>
        <taxon>Paracoccus</taxon>
    </lineage>
</organism>
<dbReference type="PANTHER" id="PTHR36307">
    <property type="entry name" value="FLAGELLA BASAL BODY P-RING FORMATION PROTEIN FLGA"/>
    <property type="match status" value="1"/>
</dbReference>
<proteinExistence type="inferred from homology"/>
<dbReference type="EMBL" id="CP025583">
    <property type="protein sequence ID" value="AUM74556.1"/>
    <property type="molecule type" value="Genomic_DNA"/>
</dbReference>
<keyword evidence="3 4" id="KW-0574">Periplasm</keyword>
<accession>A0A2K9MHR1</accession>
<feature type="chain" id="PRO_5014494330" description="Flagella basal body P-ring formation protein FlgA" evidence="4">
    <location>
        <begin position="19"/>
        <end position="143"/>
    </location>
</feature>
<sequence>MRGLLILLIALLPGASGAAIVATRNLQAGTVIAPDDLTWDEGAHGGITDPAQAVGMQTRMAIYQGRPVTAGALRAPVLVSRNQLVRIAFDAGALRIETEGRALGEGAAGDVIRVMNLGSRSTITALVRDDGTLVATSSPTENK</sequence>
<evidence type="ECO:0000256" key="4">
    <source>
        <dbReference type="RuleBase" id="RU362063"/>
    </source>
</evidence>
<dbReference type="GO" id="GO:0044780">
    <property type="term" value="P:bacterial-type flagellum assembly"/>
    <property type="evidence" value="ECO:0007669"/>
    <property type="project" value="InterPro"/>
</dbReference>
<keyword evidence="6" id="KW-0282">Flagellum</keyword>
<dbReference type="KEGG" id="paru:CYR75_09925"/>
<protein>
    <recommendedName>
        <fullName evidence="4">Flagella basal body P-ring formation protein FlgA</fullName>
    </recommendedName>
</protein>
<dbReference type="RefSeq" id="WP_101499902.1">
    <property type="nucleotide sequence ID" value="NZ_CP025583.1"/>
</dbReference>
<evidence type="ECO:0000313" key="6">
    <source>
        <dbReference type="EMBL" id="AUM74556.1"/>
    </source>
</evidence>
<keyword evidence="6" id="KW-0969">Cilium</keyword>
<dbReference type="SUPFAM" id="SSF51269">
    <property type="entry name" value="AFP III-like domain"/>
    <property type="match status" value="1"/>
</dbReference>
<feature type="domain" description="SAF" evidence="5">
    <location>
        <begin position="17"/>
        <end position="74"/>
    </location>
</feature>
<keyword evidence="6" id="KW-0966">Cell projection</keyword>
<feature type="signal peptide" evidence="4">
    <location>
        <begin position="1"/>
        <end position="18"/>
    </location>
</feature>
<evidence type="ECO:0000256" key="1">
    <source>
        <dbReference type="ARBA" id="ARBA00004418"/>
    </source>
</evidence>
<gene>
    <name evidence="6" type="primary">flgA</name>
    <name evidence="6" type="ORF">CYR75_09925</name>
</gene>
<dbReference type="NCBIfam" id="TIGR03170">
    <property type="entry name" value="flgA_cterm"/>
    <property type="match status" value="1"/>
</dbReference>
<dbReference type="PANTHER" id="PTHR36307:SF1">
    <property type="entry name" value="FLAGELLA BASAL BODY P-RING FORMATION PROTEIN FLGA"/>
    <property type="match status" value="1"/>
</dbReference>
<dbReference type="InterPro" id="IPR017585">
    <property type="entry name" value="SAF_FlgA"/>
</dbReference>
<comment type="similarity">
    <text evidence="4">Belongs to the FlgA family.</text>
</comment>
<dbReference type="Gene3D" id="2.30.30.760">
    <property type="match status" value="1"/>
</dbReference>